<sequence>MTETESVEPAVTEADPAPDEPVPDDSVPDESGPDELDQPGESDGPAEPGDRTDAEVLESVTEPEAEPAPPVPSPVKRGPSPTGKRRSTGIARPDDAGQLAVSAPVPAIEDAADTSAEDEDAGGDGGWRRNPVVLAALLTVLAIGLGALAFWFRVEGAAASESTSNEALLNAARTSELKEQVTDGFEQLFSYNYTDTDKTEQAAKQILAGEEVRSEYEQLFDQIKKLAPEQQMVVTMEVVQSAVIRLEGDQARLLVFADQTSVRGTSGDTAAAPAQLAIGARFEDDRWKITSLDLFGQDPPQAPEGNPNQNNPNGNNPDQNQPGQN</sequence>
<comment type="caution">
    <text evidence="5">The sequence shown here is derived from an EMBL/GenBank/DDBJ whole genome shotgun (WGS) entry which is preliminary data.</text>
</comment>
<dbReference type="AlphaFoldDB" id="A0A4R2QTB9"/>
<feature type="region of interest" description="Disordered" evidence="3">
    <location>
        <begin position="291"/>
        <end position="325"/>
    </location>
</feature>
<proteinExistence type="predicted"/>
<dbReference type="GO" id="GO:0016020">
    <property type="term" value="C:membrane"/>
    <property type="evidence" value="ECO:0007669"/>
    <property type="project" value="UniProtKB-SubCell"/>
</dbReference>
<keyword evidence="2 4" id="KW-0472">Membrane</keyword>
<keyword evidence="6" id="KW-1185">Reference proteome</keyword>
<evidence type="ECO:0000256" key="1">
    <source>
        <dbReference type="ARBA" id="ARBA00004370"/>
    </source>
</evidence>
<dbReference type="EMBL" id="SLXQ01000005">
    <property type="protein sequence ID" value="TCP53193.1"/>
    <property type="molecule type" value="Genomic_DNA"/>
</dbReference>
<accession>A0A4R2QTB9</accession>
<dbReference type="PANTHER" id="PTHR37042">
    <property type="entry name" value="OUTER MEMBRANE PROTEIN RV1973"/>
    <property type="match status" value="1"/>
</dbReference>
<reference evidence="5 6" key="1">
    <citation type="submission" date="2019-03" db="EMBL/GenBank/DDBJ databases">
        <title>Genomic Encyclopedia of Type Strains, Phase IV (KMG-IV): sequencing the most valuable type-strain genomes for metagenomic binning, comparative biology and taxonomic classification.</title>
        <authorList>
            <person name="Goeker M."/>
        </authorList>
    </citation>
    <scope>NUCLEOTIDE SEQUENCE [LARGE SCALE GENOMIC DNA]</scope>
    <source>
        <strain evidence="5 6">DSM 45765</strain>
    </source>
</reference>
<evidence type="ECO:0000313" key="5">
    <source>
        <dbReference type="EMBL" id="TCP53193.1"/>
    </source>
</evidence>
<evidence type="ECO:0000256" key="3">
    <source>
        <dbReference type="SAM" id="MobiDB-lite"/>
    </source>
</evidence>
<evidence type="ECO:0000313" key="6">
    <source>
        <dbReference type="Proteomes" id="UP000294911"/>
    </source>
</evidence>
<keyword evidence="4" id="KW-1133">Transmembrane helix</keyword>
<keyword evidence="4" id="KW-0812">Transmembrane</keyword>
<evidence type="ECO:0000256" key="2">
    <source>
        <dbReference type="ARBA" id="ARBA00023136"/>
    </source>
</evidence>
<feature type="region of interest" description="Disordered" evidence="3">
    <location>
        <begin position="1"/>
        <end position="100"/>
    </location>
</feature>
<evidence type="ECO:0000256" key="4">
    <source>
        <dbReference type="SAM" id="Phobius"/>
    </source>
</evidence>
<dbReference type="RefSeq" id="WP_132877621.1">
    <property type="nucleotide sequence ID" value="NZ_SLXQ01000005.1"/>
</dbReference>
<feature type="compositionally biased region" description="Acidic residues" evidence="3">
    <location>
        <begin position="16"/>
        <end position="40"/>
    </location>
</feature>
<name>A0A4R2QTB9_9PSEU</name>
<comment type="subcellular location">
    <subcellularLocation>
        <location evidence="1">Membrane</location>
    </subcellularLocation>
</comment>
<organism evidence="5 6">
    <name type="scientific">Tamaricihabitans halophyticus</name>
    <dbReference type="NCBI Taxonomy" id="1262583"/>
    <lineage>
        <taxon>Bacteria</taxon>
        <taxon>Bacillati</taxon>
        <taxon>Actinomycetota</taxon>
        <taxon>Actinomycetes</taxon>
        <taxon>Pseudonocardiales</taxon>
        <taxon>Pseudonocardiaceae</taxon>
        <taxon>Tamaricihabitans</taxon>
    </lineage>
</organism>
<feature type="transmembrane region" description="Helical" evidence="4">
    <location>
        <begin position="132"/>
        <end position="152"/>
    </location>
</feature>
<protein>
    <submittedName>
        <fullName evidence="5">Mce-associated membrane protein</fullName>
    </submittedName>
</protein>
<dbReference type="PANTHER" id="PTHR37042:SF4">
    <property type="entry name" value="OUTER MEMBRANE PROTEIN RV1973"/>
    <property type="match status" value="1"/>
</dbReference>
<feature type="compositionally biased region" description="Low complexity" evidence="3">
    <location>
        <begin position="303"/>
        <end position="325"/>
    </location>
</feature>
<gene>
    <name evidence="5" type="ORF">EV191_105260</name>
</gene>
<dbReference type="OrthoDB" id="5192320at2"/>
<dbReference type="Proteomes" id="UP000294911">
    <property type="component" value="Unassembled WGS sequence"/>
</dbReference>